<proteinExistence type="predicted"/>
<keyword evidence="2" id="KW-1185">Reference proteome</keyword>
<gene>
    <name evidence="1" type="ORF">J1C56_29625</name>
</gene>
<dbReference type="Gene3D" id="3.40.50.300">
    <property type="entry name" value="P-loop containing nucleotide triphosphate hydrolases"/>
    <property type="match status" value="1"/>
</dbReference>
<evidence type="ECO:0000313" key="2">
    <source>
        <dbReference type="Proteomes" id="UP001138921"/>
    </source>
</evidence>
<protein>
    <submittedName>
        <fullName evidence="1">Serine kinase</fullName>
    </submittedName>
</protein>
<dbReference type="EMBL" id="JAFLWW010000013">
    <property type="protein sequence ID" value="MBT1159716.1"/>
    <property type="molecule type" value="Genomic_DNA"/>
</dbReference>
<dbReference type="RefSeq" id="WP_214393520.1">
    <property type="nucleotide sequence ID" value="NZ_JAFLWW010000013.1"/>
</dbReference>
<dbReference type="GO" id="GO:0016301">
    <property type="term" value="F:kinase activity"/>
    <property type="evidence" value="ECO:0007669"/>
    <property type="project" value="UniProtKB-KW"/>
</dbReference>
<comment type="caution">
    <text evidence="1">The sequence shown here is derived from an EMBL/GenBank/DDBJ whole genome shotgun (WGS) entry which is preliminary data.</text>
</comment>
<dbReference type="Proteomes" id="UP001138921">
    <property type="component" value="Unassembled WGS sequence"/>
</dbReference>
<dbReference type="SUPFAM" id="SSF53795">
    <property type="entry name" value="PEP carboxykinase-like"/>
    <property type="match status" value="1"/>
</dbReference>
<accession>A0A9X1AHF8</accession>
<name>A0A9X1AHF8_9HYPH</name>
<evidence type="ECO:0000313" key="1">
    <source>
        <dbReference type="EMBL" id="MBT1159716.1"/>
    </source>
</evidence>
<sequence length="349" mass="37650">MRRVTLDGLADYARGLLAACDANAAAFPVLSRVDLPGLGIDVFSDHGELATALAHGMATASLAEQGQRVRIFLAHPGIGSIPRPALWGEALFNPHMFAERLEAHGLRGNYFHDLHYWQFYDVERRLGVQLMLSADGCPPWEFGAPLRCFLHWEYAARGMRLTHAGTLGVGGRGVLLAGAGGAGKSGTVVSGLLAGLDSVGDDYVLMKLDGDRSMARPLFTTLKQDPAGFDRLGLARWLPDPGPLNWQGKHQFRVRDVCSRGLADELDIVALLVPRISGAERSAITPVARKEALMALAPSGIAQTPGERESGFRFFGELTRRLPCYDLALGTRGDEIAETIAAFLDRGIP</sequence>
<dbReference type="InterPro" id="IPR027417">
    <property type="entry name" value="P-loop_NTPase"/>
</dbReference>
<dbReference type="AlphaFoldDB" id="A0A9X1AHF8"/>
<keyword evidence="1" id="KW-0418">Kinase</keyword>
<keyword evidence="1" id="KW-0808">Transferase</keyword>
<reference evidence="1" key="1">
    <citation type="journal article" date="2021" name="Microorganisms">
        <title>Phylogenomic Reconstruction and Metabolic Potential of the Genus Aminobacter.</title>
        <authorList>
            <person name="Artuso I."/>
            <person name="Turrini P."/>
            <person name="Pirolo M."/>
            <person name="Lugli G.A."/>
            <person name="Ventura M."/>
            <person name="Visca P."/>
        </authorList>
    </citation>
    <scope>NUCLEOTIDE SEQUENCE</scope>
    <source>
        <strain evidence="1">LMG 26462</strain>
    </source>
</reference>
<reference evidence="1" key="2">
    <citation type="submission" date="2021-03" db="EMBL/GenBank/DDBJ databases">
        <authorList>
            <person name="Artuso I."/>
            <person name="Turrini P."/>
            <person name="Pirolo M."/>
            <person name="Lugli G.A."/>
            <person name="Ventura M."/>
            <person name="Visca P."/>
        </authorList>
    </citation>
    <scope>NUCLEOTIDE SEQUENCE</scope>
    <source>
        <strain evidence="1">LMG 26462</strain>
    </source>
</reference>
<organism evidence="1 2">
    <name type="scientific">Aminobacter anthyllidis</name>
    <dbReference type="NCBI Taxonomy" id="1035067"/>
    <lineage>
        <taxon>Bacteria</taxon>
        <taxon>Pseudomonadati</taxon>
        <taxon>Pseudomonadota</taxon>
        <taxon>Alphaproteobacteria</taxon>
        <taxon>Hyphomicrobiales</taxon>
        <taxon>Phyllobacteriaceae</taxon>
        <taxon>Aminobacter</taxon>
    </lineage>
</organism>